<evidence type="ECO:0000259" key="1">
    <source>
        <dbReference type="Pfam" id="PF13280"/>
    </source>
</evidence>
<evidence type="ECO:0000313" key="3">
    <source>
        <dbReference type="EMBL" id="AJD46942.1"/>
    </source>
</evidence>
<gene>
    <name evidence="3" type="ORF">S7S_02600</name>
</gene>
<dbReference type="PROSITE" id="PS52050">
    <property type="entry name" value="WYL"/>
    <property type="match status" value="1"/>
</dbReference>
<dbReference type="KEGG" id="apac:S7S_02600"/>
<protein>
    <submittedName>
        <fullName evidence="3">Transcriptional regulator-like protein</fullName>
    </submittedName>
</protein>
<dbReference type="InterPro" id="IPR051534">
    <property type="entry name" value="CBASS_pafABC_assoc_protein"/>
</dbReference>
<dbReference type="PANTHER" id="PTHR34580">
    <property type="match status" value="1"/>
</dbReference>
<dbReference type="InterPro" id="IPR057727">
    <property type="entry name" value="WCX_dom"/>
</dbReference>
<dbReference type="Pfam" id="PF25583">
    <property type="entry name" value="WCX"/>
    <property type="match status" value="1"/>
</dbReference>
<feature type="domain" description="WYL" evidence="1">
    <location>
        <begin position="158"/>
        <end position="223"/>
    </location>
</feature>
<dbReference type="AlphaFoldDB" id="A0A0B4XKR8"/>
<dbReference type="OrthoDB" id="8595817at2"/>
<dbReference type="Pfam" id="PF13280">
    <property type="entry name" value="WYL"/>
    <property type="match status" value="1"/>
</dbReference>
<dbReference type="Proteomes" id="UP000006764">
    <property type="component" value="Chromosome"/>
</dbReference>
<dbReference type="InterPro" id="IPR026881">
    <property type="entry name" value="WYL_dom"/>
</dbReference>
<organism evidence="3 4">
    <name type="scientific">Isoalcanivorax pacificus W11-5</name>
    <dbReference type="NCBI Taxonomy" id="391936"/>
    <lineage>
        <taxon>Bacteria</taxon>
        <taxon>Pseudomonadati</taxon>
        <taxon>Pseudomonadota</taxon>
        <taxon>Gammaproteobacteria</taxon>
        <taxon>Oceanospirillales</taxon>
        <taxon>Alcanivoracaceae</taxon>
        <taxon>Isoalcanivorax</taxon>
    </lineage>
</organism>
<keyword evidence="4" id="KW-1185">Reference proteome</keyword>
<evidence type="ECO:0000259" key="2">
    <source>
        <dbReference type="Pfam" id="PF25583"/>
    </source>
</evidence>
<dbReference type="PANTHER" id="PTHR34580:SF1">
    <property type="entry name" value="PROTEIN PAFC"/>
    <property type="match status" value="1"/>
</dbReference>
<dbReference type="STRING" id="391936.S7S_02600"/>
<name>A0A0B4XKR8_9GAMM</name>
<feature type="domain" description="WCX" evidence="2">
    <location>
        <begin position="256"/>
        <end position="331"/>
    </location>
</feature>
<dbReference type="HOGENOM" id="CLU_041141_0_1_6"/>
<dbReference type="RefSeq" id="WP_008739686.1">
    <property type="nucleotide sequence ID" value="NZ_CP004387.1"/>
</dbReference>
<accession>A0A0B4XKR8</accession>
<sequence>MSDPKDPLARLLVLYSLIPHYPQRVATSTLHEKLRERGFNISERTLQRDLAGKLSPHFPIGCDDETPPYRWYRMPGSPKDDPLIAENPPGALALYLVEQYLTGLLPQTVLDQMAPRFQEAKRYLESLGTNSLAHWAKRVRALPPGKTLIPAPLKPGVWENVSIALMEQKKLAVDYTSRSKGEQKTLTLNPLGLVSRHSITYLVATVEGYSDLRHFALHRIGQCDVLDASCGETAGFDIDAYIESGVFGWHQGNAETTELVADVSPQVAWLLSETPLSGDQRLEAQPDTDWQRLCATVPKDQETLWWIFGLNCQIKVHKPKEWAEDLKSKSTGMVMLY</sequence>
<evidence type="ECO:0000313" key="4">
    <source>
        <dbReference type="Proteomes" id="UP000006764"/>
    </source>
</evidence>
<dbReference type="EMBL" id="CP004387">
    <property type="protein sequence ID" value="AJD46942.1"/>
    <property type="molecule type" value="Genomic_DNA"/>
</dbReference>
<reference evidence="3 4" key="1">
    <citation type="journal article" date="2012" name="J. Bacteriol.">
        <title>Genome sequence of an alkane-degrading bacterium, Alcanivorax pacificus type strain W11-5, isolated from deep sea sediment.</title>
        <authorList>
            <person name="Lai Q."/>
            <person name="Shao Z."/>
        </authorList>
    </citation>
    <scope>NUCLEOTIDE SEQUENCE [LARGE SCALE GENOMIC DNA]</scope>
    <source>
        <strain evidence="3 4">W11-5</strain>
    </source>
</reference>
<proteinExistence type="predicted"/>